<comment type="subcellular location">
    <subcellularLocation>
        <location evidence="2">Nucleus</location>
    </subcellularLocation>
</comment>
<feature type="compositionally biased region" description="Low complexity" evidence="5">
    <location>
        <begin position="290"/>
        <end position="299"/>
    </location>
</feature>
<dbReference type="InterPro" id="IPR029000">
    <property type="entry name" value="Cyclophilin-like_dom_sf"/>
</dbReference>
<evidence type="ECO:0000313" key="8">
    <source>
        <dbReference type="Proteomes" id="UP000664169"/>
    </source>
</evidence>
<keyword evidence="8" id="KW-1185">Reference proteome</keyword>
<evidence type="ECO:0000256" key="1">
    <source>
        <dbReference type="ARBA" id="ARBA00000971"/>
    </source>
</evidence>
<dbReference type="GO" id="GO:0071013">
    <property type="term" value="C:catalytic step 2 spliceosome"/>
    <property type="evidence" value="ECO:0007669"/>
    <property type="project" value="TreeGrafter"/>
</dbReference>
<dbReference type="InterPro" id="IPR044666">
    <property type="entry name" value="Cyclophilin_A-like"/>
</dbReference>
<feature type="region of interest" description="Disordered" evidence="5">
    <location>
        <begin position="479"/>
        <end position="512"/>
    </location>
</feature>
<gene>
    <name evidence="7" type="ORF">GOMPHAMPRED_007469</name>
</gene>
<dbReference type="PANTHER" id="PTHR45625">
    <property type="entry name" value="PEPTIDYL-PROLYL CIS-TRANS ISOMERASE-RELATED"/>
    <property type="match status" value="1"/>
</dbReference>
<feature type="region of interest" description="Disordered" evidence="5">
    <location>
        <begin position="233"/>
        <end position="308"/>
    </location>
</feature>
<dbReference type="Gene3D" id="2.40.100.10">
    <property type="entry name" value="Cyclophilin-like"/>
    <property type="match status" value="1"/>
</dbReference>
<comment type="catalytic activity">
    <reaction evidence="1">
        <text>[protein]-peptidylproline (omega=180) = [protein]-peptidylproline (omega=0)</text>
        <dbReference type="Rhea" id="RHEA:16237"/>
        <dbReference type="Rhea" id="RHEA-COMP:10747"/>
        <dbReference type="Rhea" id="RHEA-COMP:10748"/>
        <dbReference type="ChEBI" id="CHEBI:83833"/>
        <dbReference type="ChEBI" id="CHEBI:83834"/>
        <dbReference type="EC" id="5.2.1.8"/>
    </reaction>
</comment>
<dbReference type="PROSITE" id="PS00170">
    <property type="entry name" value="CSA_PPIASE_1"/>
    <property type="match status" value="1"/>
</dbReference>
<dbReference type="InterPro" id="IPR002130">
    <property type="entry name" value="Cyclophilin-type_PPIase_dom"/>
</dbReference>
<feature type="compositionally biased region" description="Basic and acidic residues" evidence="5">
    <location>
        <begin position="479"/>
        <end position="490"/>
    </location>
</feature>
<dbReference type="OrthoDB" id="442970at2759"/>
<dbReference type="EMBL" id="CAJPDQ010000006">
    <property type="protein sequence ID" value="CAF9911606.1"/>
    <property type="molecule type" value="Genomic_DNA"/>
</dbReference>
<dbReference type="InterPro" id="IPR020892">
    <property type="entry name" value="Cyclophilin-type_PPIase_CS"/>
</dbReference>
<reference evidence="7" key="1">
    <citation type="submission" date="2021-03" db="EMBL/GenBank/DDBJ databases">
        <authorList>
            <person name="Tagirdzhanova G."/>
        </authorList>
    </citation>
    <scope>NUCLEOTIDE SEQUENCE</scope>
</reference>
<dbReference type="PROSITE" id="PS50072">
    <property type="entry name" value="CSA_PPIASE_2"/>
    <property type="match status" value="1"/>
</dbReference>
<accession>A0A8H3EQM0</accession>
<dbReference type="GO" id="GO:0003755">
    <property type="term" value="F:peptidyl-prolyl cis-trans isomerase activity"/>
    <property type="evidence" value="ECO:0007669"/>
    <property type="project" value="UniProtKB-EC"/>
</dbReference>
<keyword evidence="3" id="KW-0539">Nucleus</keyword>
<evidence type="ECO:0000256" key="5">
    <source>
        <dbReference type="SAM" id="MobiDB-lite"/>
    </source>
</evidence>
<feature type="compositionally biased region" description="Basic and acidic residues" evidence="5">
    <location>
        <begin position="501"/>
        <end position="512"/>
    </location>
</feature>
<comment type="caution">
    <text evidence="7">The sequence shown here is derived from an EMBL/GenBank/DDBJ whole genome shotgun (WGS) entry which is preliminary data.</text>
</comment>
<dbReference type="PRINTS" id="PR00153">
    <property type="entry name" value="CSAPPISMRASE"/>
</dbReference>
<dbReference type="Proteomes" id="UP000664169">
    <property type="component" value="Unassembled WGS sequence"/>
</dbReference>
<dbReference type="AlphaFoldDB" id="A0A8H3EQM0"/>
<evidence type="ECO:0000259" key="6">
    <source>
        <dbReference type="PROSITE" id="PS50072"/>
    </source>
</evidence>
<protein>
    <recommendedName>
        <fullName evidence="6">PPIase cyclophilin-type domain-containing protein</fullName>
    </recommendedName>
</protein>
<dbReference type="GO" id="GO:0006457">
    <property type="term" value="P:protein folding"/>
    <property type="evidence" value="ECO:0007669"/>
    <property type="project" value="InterPro"/>
</dbReference>
<proteinExistence type="inferred from homology"/>
<organism evidence="7 8">
    <name type="scientific">Gomphillus americanus</name>
    <dbReference type="NCBI Taxonomy" id="1940652"/>
    <lineage>
        <taxon>Eukaryota</taxon>
        <taxon>Fungi</taxon>
        <taxon>Dikarya</taxon>
        <taxon>Ascomycota</taxon>
        <taxon>Pezizomycotina</taxon>
        <taxon>Lecanoromycetes</taxon>
        <taxon>OSLEUM clade</taxon>
        <taxon>Ostropomycetidae</taxon>
        <taxon>Ostropales</taxon>
        <taxon>Graphidaceae</taxon>
        <taxon>Gomphilloideae</taxon>
        <taxon>Gomphillus</taxon>
    </lineage>
</organism>
<dbReference type="PANTHER" id="PTHR45625:SF6">
    <property type="entry name" value="SPLICEOSOME-ASSOCIATED PROTEIN CWC27 HOMOLOG"/>
    <property type="match status" value="1"/>
</dbReference>
<evidence type="ECO:0000256" key="2">
    <source>
        <dbReference type="ARBA" id="ARBA00004123"/>
    </source>
</evidence>
<dbReference type="Pfam" id="PF00160">
    <property type="entry name" value="Pro_isomerase"/>
    <property type="match status" value="1"/>
</dbReference>
<sequence length="512" mass="56745">MNSSYNLEPPPTAAITLHTTAGKIDLELFGKQTPLATRNFLQLCLNGYYDGTIFHRIVPGFVLQGGDPTGTGDGGEASYDGGTFEDEFHSRLRFNRRGLLGMANTGPNDNGSQFFITLDKAEELTSKNTMFGRVVGDSIYVITTLAEAELIEGSERPLYPASIVRTEITLNPYTDMVARKIEKRSAVPDRDPVKKKGKKKGGRVLLSFEDGDANAIDEPLFKKPKFNPKLVRAGDKVPSLENGKKVPSQASAGKSTRHRFSTPPPAGVSTRQNTHPEVQLPLRDNEVPSRDPSSSPEPEAVQKVSSALQRTNAQIAELKASMKRNIHGSATEKIQKKSALEEMIPENVIRGRKRKQGGNSSHGETKALHMLDAFKARLDEAGLESKTNPANIVPAEDKVTADTQDELENDEEAKLCDLHFIANCQSCQSWDKEDAKEDADLDDKSWLNHALSFEKDRLGKDLKWKKKNEEELLVIDPRAKAKDIKEEQKAKRLAQKGGSRTWDRERDKSRTT</sequence>
<comment type="similarity">
    <text evidence="4">Belongs to the cyclophilin-type PPIase family. CWC27 subfamily.</text>
</comment>
<feature type="domain" description="PPIase cyclophilin-type" evidence="6">
    <location>
        <begin position="18"/>
        <end position="168"/>
    </location>
</feature>
<evidence type="ECO:0000256" key="4">
    <source>
        <dbReference type="ARBA" id="ARBA00038509"/>
    </source>
</evidence>
<evidence type="ECO:0000256" key="3">
    <source>
        <dbReference type="ARBA" id="ARBA00023242"/>
    </source>
</evidence>
<name>A0A8H3EQM0_9LECA</name>
<dbReference type="SUPFAM" id="SSF50891">
    <property type="entry name" value="Cyclophilin-like"/>
    <property type="match status" value="1"/>
</dbReference>
<evidence type="ECO:0000313" key="7">
    <source>
        <dbReference type="EMBL" id="CAF9911606.1"/>
    </source>
</evidence>